<reference evidence="3" key="1">
    <citation type="submission" date="2022-11" db="EMBL/GenBank/DDBJ databases">
        <title>Marilongibacter aestuarii gen. nov., sp. nov., isolated from tidal flat sediment.</title>
        <authorList>
            <person name="Jiayan W."/>
        </authorList>
    </citation>
    <scope>NUCLEOTIDE SEQUENCE</scope>
    <source>
        <strain evidence="3">Z1-6</strain>
    </source>
</reference>
<sequence length="614" mass="65045">MMKRKSITKILAFLIMAVAIFAACTEETANVRLEPTLATANTLNITSDSATVVGYVIAEGDGFTERGVCYNTAAAPTVDNSKTAYTKDTPEATFYVTLSGLNYATKYYARAYATGEAGTVYGEEVTFTTKPVVPFLSTAAITDITGNSATGGGEVTGNGGADVTARGICYSTTQNPTIENSKTTDGDGTGAFESALAELKGNTTYYVRSYATNSAGTGYGPQVSFTTEVDLPKLTTTPVTGITKTSGVTGGAVTDNGGADVTTYGIVWGMNSEPTLTDNVIDGGMEMDSFVVEITGLEKYTTYYVRSFATNSAGTGYGENIEFTTLADILTWNLPGDYVEASYPGSDMTNWNPGNSPQVISTIENPASLEGYVYFGNANNAWKFATQPNWDGPNYGDAGGGVLDPNADNISTPKGFYKINADAAALTYTAVAQVWGVIGDATPNGWGDETPLEYSPKISRWTGVIHLTAGNFKFRANHEWAYNYGSDNNDGTLQAGGKDIPVEIEGDYAFELNFSTPNEYSYTANSWGLIGDATPGGWSDDTNMTWDTTNNVFTLTVDLVVGKIKFRANDGWDVNYGGDLNALSAGGSDIPVAEAGNYTITFDPWGLTATVTKN</sequence>
<dbReference type="InterPro" id="IPR036116">
    <property type="entry name" value="FN3_sf"/>
</dbReference>
<comment type="caution">
    <text evidence="3">The sequence shown here is derived from an EMBL/GenBank/DDBJ whole genome shotgun (WGS) entry which is preliminary data.</text>
</comment>
<feature type="chain" id="PRO_5040833597" evidence="1">
    <location>
        <begin position="23"/>
        <end position="614"/>
    </location>
</feature>
<name>A0A9X3J6R9_9BACT</name>
<feature type="domain" description="Fibronectin type-III" evidence="2">
    <location>
        <begin position="232"/>
        <end position="328"/>
    </location>
</feature>
<evidence type="ECO:0000313" key="3">
    <source>
        <dbReference type="EMBL" id="MCY1720781.1"/>
    </source>
</evidence>
<dbReference type="Gene3D" id="2.60.40.3620">
    <property type="match status" value="3"/>
</dbReference>
<evidence type="ECO:0000259" key="2">
    <source>
        <dbReference type="PROSITE" id="PS50853"/>
    </source>
</evidence>
<gene>
    <name evidence="3" type="ORF">OU798_10525</name>
</gene>
<dbReference type="SUPFAM" id="SSF49265">
    <property type="entry name" value="Fibronectin type III"/>
    <property type="match status" value="1"/>
</dbReference>
<keyword evidence="4" id="KW-1185">Reference proteome</keyword>
<evidence type="ECO:0000256" key="1">
    <source>
        <dbReference type="SAM" id="SignalP"/>
    </source>
</evidence>
<feature type="signal peptide" evidence="1">
    <location>
        <begin position="1"/>
        <end position="22"/>
    </location>
</feature>
<proteinExistence type="predicted"/>
<dbReference type="PROSITE" id="PS51257">
    <property type="entry name" value="PROKAR_LIPOPROTEIN"/>
    <property type="match status" value="1"/>
</dbReference>
<keyword evidence="1" id="KW-0732">Signal</keyword>
<dbReference type="Proteomes" id="UP001145087">
    <property type="component" value="Unassembled WGS sequence"/>
</dbReference>
<dbReference type="Gene3D" id="2.60.40.10">
    <property type="entry name" value="Immunoglobulins"/>
    <property type="match status" value="1"/>
</dbReference>
<protein>
    <submittedName>
        <fullName evidence="3">SusF/SusE family outer membrane protein</fullName>
    </submittedName>
</protein>
<evidence type="ECO:0000313" key="4">
    <source>
        <dbReference type="Proteomes" id="UP001145087"/>
    </source>
</evidence>
<dbReference type="CDD" id="cd12956">
    <property type="entry name" value="CBM_SusE-F_like"/>
    <property type="match status" value="2"/>
</dbReference>
<dbReference type="InterPro" id="IPR013783">
    <property type="entry name" value="Ig-like_fold"/>
</dbReference>
<dbReference type="EMBL" id="JAPOHD010000020">
    <property type="protein sequence ID" value="MCY1720781.1"/>
    <property type="molecule type" value="Genomic_DNA"/>
</dbReference>
<accession>A0A9X3J6R9</accession>
<dbReference type="RefSeq" id="WP_343333114.1">
    <property type="nucleotide sequence ID" value="NZ_JAPOHD010000020.1"/>
</dbReference>
<organism evidence="3 4">
    <name type="scientific">Draconibacterium aestuarii</name>
    <dbReference type="NCBI Taxonomy" id="2998507"/>
    <lineage>
        <taxon>Bacteria</taxon>
        <taxon>Pseudomonadati</taxon>
        <taxon>Bacteroidota</taxon>
        <taxon>Bacteroidia</taxon>
        <taxon>Marinilabiliales</taxon>
        <taxon>Prolixibacteraceae</taxon>
        <taxon>Draconibacterium</taxon>
    </lineage>
</organism>
<dbReference type="InterPro" id="IPR003961">
    <property type="entry name" value="FN3_dom"/>
</dbReference>
<dbReference type="AlphaFoldDB" id="A0A9X3J6R9"/>
<dbReference type="PROSITE" id="PS50853">
    <property type="entry name" value="FN3"/>
    <property type="match status" value="1"/>
</dbReference>